<dbReference type="InterPro" id="IPR008928">
    <property type="entry name" value="6-hairpin_glycosidase_sf"/>
</dbReference>
<evidence type="ECO:0000313" key="1">
    <source>
        <dbReference type="EMBL" id="AND67608.1"/>
    </source>
</evidence>
<reference evidence="1 2" key="1">
    <citation type="submission" date="2016-02" db="EMBL/GenBank/DDBJ databases">
        <title>Complete genome sequencing and analysis of ATSB10, Dyella thiooxydans isolated from rhizosphere soil of sunflower (Helianthus annuus L.).</title>
        <authorList>
            <person name="Lee Y."/>
            <person name="Hwangbo K."/>
            <person name="Chung H."/>
            <person name="Yoo J."/>
            <person name="Kim K.Y."/>
            <person name="Sa T.M."/>
            <person name="Um Y."/>
            <person name="Madhaiyan M."/>
        </authorList>
    </citation>
    <scope>NUCLEOTIDE SEQUENCE [LARGE SCALE GENOMIC DNA]</scope>
    <source>
        <strain evidence="1 2">ATSB10</strain>
    </source>
</reference>
<dbReference type="EMBL" id="CP014841">
    <property type="protein sequence ID" value="AND67608.1"/>
    <property type="molecule type" value="Genomic_DNA"/>
</dbReference>
<organism evidence="1 2">
    <name type="scientific">Dyella thiooxydans</name>
    <dbReference type="NCBI Taxonomy" id="445710"/>
    <lineage>
        <taxon>Bacteria</taxon>
        <taxon>Pseudomonadati</taxon>
        <taxon>Pseudomonadota</taxon>
        <taxon>Gammaproteobacteria</taxon>
        <taxon>Lysobacterales</taxon>
        <taxon>Rhodanobacteraceae</taxon>
        <taxon>Dyella</taxon>
    </lineage>
</organism>
<dbReference type="STRING" id="445710.ATSB10_01540"/>
<accession>A0A160MXX8</accession>
<proteinExistence type="predicted"/>
<dbReference type="PATRIC" id="fig|445710.3.peg.152"/>
<dbReference type="KEGG" id="dtx:ATSB10_01540"/>
<protein>
    <submittedName>
        <fullName evidence="1">Uncharacterized protein</fullName>
    </submittedName>
</protein>
<dbReference type="GO" id="GO:0005975">
    <property type="term" value="P:carbohydrate metabolic process"/>
    <property type="evidence" value="ECO:0007669"/>
    <property type="project" value="InterPro"/>
</dbReference>
<dbReference type="Gene3D" id="1.50.10.10">
    <property type="match status" value="1"/>
</dbReference>
<gene>
    <name evidence="1" type="ORF">ATSB10_01540</name>
</gene>
<evidence type="ECO:0000313" key="2">
    <source>
        <dbReference type="Proteomes" id="UP000077255"/>
    </source>
</evidence>
<dbReference type="InterPro" id="IPR012341">
    <property type="entry name" value="6hp_glycosidase-like_sf"/>
</dbReference>
<sequence>MAARPGTDRRTRRDDPMQARQWVGVIGALVLGVAQATLATGAETFDRSEGLNLNRFVRQGDVAAHIVLRSGTDPRLIVAFPAGNSGVGLWFDAVSAPATWRFDGPATPLTQADAKGRPLHGVRFTATLHTAALAPKQAVLSSIRVLRDYQGLGTAPKPVLTDARANGNTLAWSRDRLDGAPGYALSLTAVHGTLHDGRFVAGPDGDITLTITALSGEKPLTPVSGHALLNAHAQDDRAAREALAFLSYREKYLAGSWRFDTYFGRDTLMSVRLLMPALQPAAVETGLRSVLERLSPDGQVAHEEDIGEFAILDHMKTDGSRSDAPVYDYKMVDSDYLLAPVTQAWLLDDARGQARAKAFLAGKLGDAHAGDALMRNLRYIAAHTQAFAADPVAANLVSLKPGVPVGDWRDSNDGLGGGRYAYDVNAILIPAALDAASALYRSGLLTPYASKQDQAMLAGLAHAAKVWREKAPALFTVHVDTATAKQDIAAYAKAMGVPNAPALRAVGDRPVQFQALSLDADGQPIRVQNSDGGFALLFGHPSPAQLDAEAELLRRPFPAGLMTPVGMLVANPAFATTAEQARFTPGAYHGTVVWSWQQALTAAGLARQLTRTDLPANTRRHLESAQACLWHAIDATRDMSNSELWSWHYAEGRYQVAAFGASGKDADESNAAQLWSTVYLAIPAPARTAAKCKDRG</sequence>
<dbReference type="SUPFAM" id="SSF48208">
    <property type="entry name" value="Six-hairpin glycosidases"/>
    <property type="match status" value="1"/>
</dbReference>
<dbReference type="AlphaFoldDB" id="A0A160MXX8"/>
<keyword evidence="2" id="KW-1185">Reference proteome</keyword>
<name>A0A160MXX8_9GAMM</name>
<dbReference type="Proteomes" id="UP000077255">
    <property type="component" value="Chromosome"/>
</dbReference>